<gene>
    <name evidence="2" type="ORF">DERYTH_LOCUS17806</name>
</gene>
<organism evidence="2 3">
    <name type="scientific">Dentiscutata erythropus</name>
    <dbReference type="NCBI Taxonomy" id="1348616"/>
    <lineage>
        <taxon>Eukaryota</taxon>
        <taxon>Fungi</taxon>
        <taxon>Fungi incertae sedis</taxon>
        <taxon>Mucoromycota</taxon>
        <taxon>Glomeromycotina</taxon>
        <taxon>Glomeromycetes</taxon>
        <taxon>Diversisporales</taxon>
        <taxon>Gigasporaceae</taxon>
        <taxon>Dentiscutata</taxon>
    </lineage>
</organism>
<accession>A0A9N9NVJ0</accession>
<comment type="caution">
    <text evidence="2">The sequence shown here is derived from an EMBL/GenBank/DDBJ whole genome shotgun (WGS) entry which is preliminary data.</text>
</comment>
<sequence length="43" mass="5013">NNIDDIDNSSGGYTPRPQLQDRCSSYTQGRQLRARIIIENNFW</sequence>
<keyword evidence="3" id="KW-1185">Reference proteome</keyword>
<proteinExistence type="predicted"/>
<feature type="non-terminal residue" evidence="2">
    <location>
        <position position="1"/>
    </location>
</feature>
<protein>
    <submittedName>
        <fullName evidence="2">10016_t:CDS:1</fullName>
    </submittedName>
</protein>
<reference evidence="2" key="1">
    <citation type="submission" date="2021-06" db="EMBL/GenBank/DDBJ databases">
        <authorList>
            <person name="Kallberg Y."/>
            <person name="Tangrot J."/>
            <person name="Rosling A."/>
        </authorList>
    </citation>
    <scope>NUCLEOTIDE SEQUENCE</scope>
    <source>
        <strain evidence="2">MA453B</strain>
    </source>
</reference>
<dbReference type="Proteomes" id="UP000789405">
    <property type="component" value="Unassembled WGS sequence"/>
</dbReference>
<feature type="region of interest" description="Disordered" evidence="1">
    <location>
        <begin position="1"/>
        <end position="25"/>
    </location>
</feature>
<evidence type="ECO:0000313" key="2">
    <source>
        <dbReference type="EMBL" id="CAG8760895.1"/>
    </source>
</evidence>
<dbReference type="AlphaFoldDB" id="A0A9N9NVJ0"/>
<name>A0A9N9NVJ0_9GLOM</name>
<evidence type="ECO:0000256" key="1">
    <source>
        <dbReference type="SAM" id="MobiDB-lite"/>
    </source>
</evidence>
<evidence type="ECO:0000313" key="3">
    <source>
        <dbReference type="Proteomes" id="UP000789405"/>
    </source>
</evidence>
<dbReference type="EMBL" id="CAJVPY010017213">
    <property type="protein sequence ID" value="CAG8760895.1"/>
    <property type="molecule type" value="Genomic_DNA"/>
</dbReference>